<feature type="binding site" evidence="7">
    <location>
        <position position="22"/>
    </location>
    <ligand>
        <name>Mg(2+)</name>
        <dbReference type="ChEBI" id="CHEBI:18420"/>
    </ligand>
</feature>
<accession>A0AA96WQB6</accession>
<dbReference type="InterPro" id="IPR050793">
    <property type="entry name" value="CMP-NeuNAc_synthase"/>
</dbReference>
<organism evidence="8">
    <name type="scientific">Leptolyngbya boryana CZ1</name>
    <dbReference type="NCBI Taxonomy" id="3060204"/>
    <lineage>
        <taxon>Bacteria</taxon>
        <taxon>Bacillati</taxon>
        <taxon>Cyanobacteriota</taxon>
        <taxon>Cyanophyceae</taxon>
        <taxon>Leptolyngbyales</taxon>
        <taxon>Leptolyngbyaceae</taxon>
        <taxon>Leptolyngbya group</taxon>
        <taxon>Leptolyngbya</taxon>
    </lineage>
</organism>
<dbReference type="SFLD" id="SFLDG01138">
    <property type="entry name" value="C1.6.2:_Deoxy-d-mannose-octulo"/>
    <property type="match status" value="1"/>
</dbReference>
<reference evidence="8" key="1">
    <citation type="journal article" date="2023" name="Plants (Basel)">
        <title>Genomic Analysis of Leptolyngbya boryana CZ1 Reveals Efficient Carbon Fixation Modules.</title>
        <authorList>
            <person name="Bai X."/>
            <person name="Wang H."/>
            <person name="Cheng W."/>
            <person name="Wang J."/>
            <person name="Ma M."/>
            <person name="Hu H."/>
            <person name="Song Z."/>
            <person name="Ma H."/>
            <person name="Fan Y."/>
            <person name="Du C."/>
            <person name="Xu J."/>
        </authorList>
    </citation>
    <scope>NUCLEOTIDE SEQUENCE</scope>
    <source>
        <strain evidence="8">CZ1</strain>
    </source>
</reference>
<dbReference type="GO" id="GO:0046872">
    <property type="term" value="F:metal ion binding"/>
    <property type="evidence" value="ECO:0007669"/>
    <property type="project" value="UniProtKB-KW"/>
</dbReference>
<dbReference type="PANTHER" id="PTHR21485">
    <property type="entry name" value="HAD SUPERFAMILY MEMBERS CMAS AND KDSC"/>
    <property type="match status" value="1"/>
</dbReference>
<feature type="binding site" evidence="7">
    <location>
        <position position="115"/>
    </location>
    <ligand>
        <name>Mg(2+)</name>
        <dbReference type="ChEBI" id="CHEBI:18420"/>
    </ligand>
</feature>
<protein>
    <submittedName>
        <fullName evidence="8">HAD-IIIA family hydrolase</fullName>
    </submittedName>
</protein>
<dbReference type="InterPro" id="IPR023214">
    <property type="entry name" value="HAD_sf"/>
</dbReference>
<dbReference type="InterPro" id="IPR006549">
    <property type="entry name" value="HAD-SF_hydro_IIIA"/>
</dbReference>
<keyword evidence="6 7" id="KW-0460">Magnesium</keyword>
<comment type="similarity">
    <text evidence="2">Belongs to the KdsC family.</text>
</comment>
<dbReference type="FunFam" id="3.40.50.1000:FF:000029">
    <property type="entry name" value="3-deoxy-D-manno-octulosonate 8-phosphate phosphatase KdsC"/>
    <property type="match status" value="1"/>
</dbReference>
<comment type="subunit">
    <text evidence="3">Homotetramer.</text>
</comment>
<sequence length="175" mass="18777">MTHLSQSELQAHLASVKLLALDVDGILTDGGLYYTETGEELKKFNVKDGLGMQLVMRSGIAVAIVSAGHSKATLHRAERLGIPHVLIKVQDKLAAVKDLCETLQISLSEVAYMGDDLIDLPVMQAVGCAITVADAMPENLAIAHYVTQKSGGQGAVREICDLLLRAIGDRSERIE</sequence>
<dbReference type="PANTHER" id="PTHR21485:SF3">
    <property type="entry name" value="N-ACYLNEURAMINATE CYTIDYLYLTRANSFERASE"/>
    <property type="match status" value="1"/>
</dbReference>
<dbReference type="Pfam" id="PF08282">
    <property type="entry name" value="Hydrolase_3"/>
    <property type="match status" value="1"/>
</dbReference>
<dbReference type="PIRSF" id="PIRSF006118">
    <property type="entry name" value="KDO8-P_Ptase"/>
    <property type="match status" value="1"/>
</dbReference>
<dbReference type="AlphaFoldDB" id="A0AA96WQB6"/>
<evidence type="ECO:0000256" key="2">
    <source>
        <dbReference type="ARBA" id="ARBA00005893"/>
    </source>
</evidence>
<dbReference type="RefSeq" id="WP_316426179.1">
    <property type="nucleotide sequence ID" value="NZ_CP130144.1"/>
</dbReference>
<dbReference type="SUPFAM" id="SSF56784">
    <property type="entry name" value="HAD-like"/>
    <property type="match status" value="1"/>
</dbReference>
<name>A0AA96WQB6_LEPBY</name>
<evidence type="ECO:0000256" key="6">
    <source>
        <dbReference type="ARBA" id="ARBA00022842"/>
    </source>
</evidence>
<dbReference type="SFLD" id="SFLDG01136">
    <property type="entry name" value="C1.6:_Phosphoserine_Phosphatas"/>
    <property type="match status" value="1"/>
</dbReference>
<feature type="binding site" evidence="7">
    <location>
        <position position="24"/>
    </location>
    <ligand>
        <name>substrate</name>
    </ligand>
</feature>
<keyword evidence="4 7" id="KW-0479">Metal-binding</keyword>
<reference evidence="8" key="2">
    <citation type="submission" date="2023-07" db="EMBL/GenBank/DDBJ databases">
        <authorList>
            <person name="Bai X.-H."/>
            <person name="Wang H.-H."/>
            <person name="Wang J."/>
            <person name="Ma M.-Y."/>
            <person name="Hu H.-H."/>
            <person name="Song Z.-L."/>
            <person name="Ma H.-G."/>
            <person name="Fan Y."/>
            <person name="Du C.-Y."/>
            <person name="Xu J.-C."/>
        </authorList>
    </citation>
    <scope>NUCLEOTIDE SEQUENCE</scope>
    <source>
        <strain evidence="8">CZ1</strain>
    </source>
</reference>
<evidence type="ECO:0000256" key="1">
    <source>
        <dbReference type="ARBA" id="ARBA00001946"/>
    </source>
</evidence>
<comment type="cofactor">
    <cofactor evidence="1 7">
        <name>Mg(2+)</name>
        <dbReference type="ChEBI" id="CHEBI:18420"/>
    </cofactor>
</comment>
<dbReference type="GO" id="GO:0016788">
    <property type="term" value="F:hydrolase activity, acting on ester bonds"/>
    <property type="evidence" value="ECO:0007669"/>
    <property type="project" value="InterPro"/>
</dbReference>
<dbReference type="InterPro" id="IPR036412">
    <property type="entry name" value="HAD-like_sf"/>
</dbReference>
<dbReference type="EMBL" id="CP130144">
    <property type="protein sequence ID" value="WNZ43995.1"/>
    <property type="molecule type" value="Genomic_DNA"/>
</dbReference>
<keyword evidence="5 8" id="KW-0378">Hydrolase</keyword>
<dbReference type="SFLD" id="SFLDS00003">
    <property type="entry name" value="Haloacid_Dehalogenase"/>
    <property type="match status" value="1"/>
</dbReference>
<dbReference type="NCBIfam" id="TIGR01662">
    <property type="entry name" value="HAD-SF-IIIA"/>
    <property type="match status" value="1"/>
</dbReference>
<evidence type="ECO:0000256" key="3">
    <source>
        <dbReference type="ARBA" id="ARBA00011881"/>
    </source>
</evidence>
<evidence type="ECO:0000313" key="8">
    <source>
        <dbReference type="EMBL" id="WNZ43995.1"/>
    </source>
</evidence>
<proteinExistence type="inferred from homology"/>
<dbReference type="NCBIfam" id="TIGR01670">
    <property type="entry name" value="KdsC-phosphatas"/>
    <property type="match status" value="1"/>
</dbReference>
<dbReference type="Gene3D" id="3.40.50.1000">
    <property type="entry name" value="HAD superfamily/HAD-like"/>
    <property type="match status" value="1"/>
</dbReference>
<evidence type="ECO:0000256" key="5">
    <source>
        <dbReference type="ARBA" id="ARBA00022801"/>
    </source>
</evidence>
<dbReference type="GO" id="GO:0008781">
    <property type="term" value="F:N-acylneuraminate cytidylyltransferase activity"/>
    <property type="evidence" value="ECO:0007669"/>
    <property type="project" value="TreeGrafter"/>
</dbReference>
<dbReference type="CDD" id="cd01630">
    <property type="entry name" value="HAD_KDO-like"/>
    <property type="match status" value="1"/>
</dbReference>
<gene>
    <name evidence="8" type="ORF">Q2T42_19365</name>
</gene>
<evidence type="ECO:0000256" key="4">
    <source>
        <dbReference type="ARBA" id="ARBA00022723"/>
    </source>
</evidence>
<dbReference type="InterPro" id="IPR010023">
    <property type="entry name" value="KdsC_fam"/>
</dbReference>
<evidence type="ECO:0000256" key="7">
    <source>
        <dbReference type="PIRSR" id="PIRSR006118-2"/>
    </source>
</evidence>